<proteinExistence type="predicted"/>
<evidence type="ECO:0000313" key="2">
    <source>
        <dbReference type="Proteomes" id="UP000729402"/>
    </source>
</evidence>
<reference evidence="1" key="2">
    <citation type="submission" date="2021-02" db="EMBL/GenBank/DDBJ databases">
        <authorList>
            <person name="Kimball J.A."/>
            <person name="Haas M.W."/>
            <person name="Macchietto M."/>
            <person name="Kono T."/>
            <person name="Duquette J."/>
            <person name="Shao M."/>
        </authorList>
    </citation>
    <scope>NUCLEOTIDE SEQUENCE</scope>
    <source>
        <tissue evidence="1">Fresh leaf tissue</tissue>
    </source>
</reference>
<gene>
    <name evidence="1" type="ORF">GUJ93_ZPchr0010g9354</name>
</gene>
<reference evidence="1" key="1">
    <citation type="journal article" date="2021" name="bioRxiv">
        <title>Whole Genome Assembly and Annotation of Northern Wild Rice, Zizania palustris L., Supports a Whole Genome Duplication in the Zizania Genus.</title>
        <authorList>
            <person name="Haas M."/>
            <person name="Kono T."/>
            <person name="Macchietto M."/>
            <person name="Millas R."/>
            <person name="McGilp L."/>
            <person name="Shao M."/>
            <person name="Duquette J."/>
            <person name="Hirsch C.N."/>
            <person name="Kimball J."/>
        </authorList>
    </citation>
    <scope>NUCLEOTIDE SEQUENCE</scope>
    <source>
        <tissue evidence="1">Fresh leaf tissue</tissue>
    </source>
</reference>
<sequence length="115" mass="12955">MRRRVAVWVRVRQREGRETERSSAMSRRLCLLADGGMWRLDAACSDPRWRGFKGSDLSCAVAVQNLRVVKASGSQLLFDVVPLVASRQSLIVSSHFPLLFFGASSLLWSSSQWRS</sequence>
<comment type="caution">
    <text evidence="1">The sequence shown here is derived from an EMBL/GenBank/DDBJ whole genome shotgun (WGS) entry which is preliminary data.</text>
</comment>
<dbReference type="Proteomes" id="UP000729402">
    <property type="component" value="Unassembled WGS sequence"/>
</dbReference>
<name>A0A8J5W7U4_ZIZPA</name>
<keyword evidence="2" id="KW-1185">Reference proteome</keyword>
<dbReference type="AlphaFoldDB" id="A0A8J5W7U4"/>
<evidence type="ECO:0000313" key="1">
    <source>
        <dbReference type="EMBL" id="KAG8084665.1"/>
    </source>
</evidence>
<dbReference type="EMBL" id="JAAALK010000082">
    <property type="protein sequence ID" value="KAG8084665.1"/>
    <property type="molecule type" value="Genomic_DNA"/>
</dbReference>
<accession>A0A8J5W7U4</accession>
<protein>
    <submittedName>
        <fullName evidence="1">Uncharacterized protein</fullName>
    </submittedName>
</protein>
<organism evidence="1 2">
    <name type="scientific">Zizania palustris</name>
    <name type="common">Northern wild rice</name>
    <dbReference type="NCBI Taxonomy" id="103762"/>
    <lineage>
        <taxon>Eukaryota</taxon>
        <taxon>Viridiplantae</taxon>
        <taxon>Streptophyta</taxon>
        <taxon>Embryophyta</taxon>
        <taxon>Tracheophyta</taxon>
        <taxon>Spermatophyta</taxon>
        <taxon>Magnoliopsida</taxon>
        <taxon>Liliopsida</taxon>
        <taxon>Poales</taxon>
        <taxon>Poaceae</taxon>
        <taxon>BOP clade</taxon>
        <taxon>Oryzoideae</taxon>
        <taxon>Oryzeae</taxon>
        <taxon>Zizaniinae</taxon>
        <taxon>Zizania</taxon>
    </lineage>
</organism>